<keyword evidence="3" id="KW-1185">Reference proteome</keyword>
<dbReference type="AlphaFoldDB" id="A0A1Y6CN38"/>
<evidence type="ECO:0000313" key="3">
    <source>
        <dbReference type="Proteomes" id="UP000192907"/>
    </source>
</evidence>
<dbReference type="RefSeq" id="WP_132323274.1">
    <property type="nucleotide sequence ID" value="NZ_FWZT01000021.1"/>
</dbReference>
<evidence type="ECO:0000313" key="2">
    <source>
        <dbReference type="EMBL" id="SMF63474.1"/>
    </source>
</evidence>
<sequence>MIRRSIFPFLLASFVPSLAMSNERYGEDLQEKKWLENLKRKAVVIEVPNTKSNRDDEIYEIEDTGISPSDVCFAGIGPTIPYGLASTARLDFELELACKTRDSIAKAFGASAVFLKGSSYVCKLSPLPQAQVAATAFDISSFAATSLALVVSVTNCDDTSLDRKFDSLVKSCERLRQHGVDCRGVDNTPF</sequence>
<feature type="chain" id="PRO_5012757412" evidence="1">
    <location>
        <begin position="20"/>
        <end position="190"/>
    </location>
</feature>
<organism evidence="2 3">
    <name type="scientific">Pseudobacteriovorax antillogorgiicola</name>
    <dbReference type="NCBI Taxonomy" id="1513793"/>
    <lineage>
        <taxon>Bacteria</taxon>
        <taxon>Pseudomonadati</taxon>
        <taxon>Bdellovibrionota</taxon>
        <taxon>Oligoflexia</taxon>
        <taxon>Oligoflexales</taxon>
        <taxon>Pseudobacteriovoracaceae</taxon>
        <taxon>Pseudobacteriovorax</taxon>
    </lineage>
</organism>
<name>A0A1Y6CN38_9BACT</name>
<keyword evidence="1" id="KW-0732">Signal</keyword>
<evidence type="ECO:0000256" key="1">
    <source>
        <dbReference type="SAM" id="SignalP"/>
    </source>
</evidence>
<gene>
    <name evidence="2" type="ORF">SAMN06296036_121141</name>
</gene>
<feature type="signal peptide" evidence="1">
    <location>
        <begin position="1"/>
        <end position="19"/>
    </location>
</feature>
<reference evidence="3" key="1">
    <citation type="submission" date="2017-04" db="EMBL/GenBank/DDBJ databases">
        <authorList>
            <person name="Varghese N."/>
            <person name="Submissions S."/>
        </authorList>
    </citation>
    <scope>NUCLEOTIDE SEQUENCE [LARGE SCALE GENOMIC DNA]</scope>
    <source>
        <strain evidence="3">RKEM611</strain>
    </source>
</reference>
<dbReference type="EMBL" id="FWZT01000021">
    <property type="protein sequence ID" value="SMF63474.1"/>
    <property type="molecule type" value="Genomic_DNA"/>
</dbReference>
<protein>
    <submittedName>
        <fullName evidence="2">Uncharacterized protein</fullName>
    </submittedName>
</protein>
<accession>A0A1Y6CN38</accession>
<dbReference type="STRING" id="1513793.SAMN06296036_121141"/>
<proteinExistence type="predicted"/>
<dbReference type="Proteomes" id="UP000192907">
    <property type="component" value="Unassembled WGS sequence"/>
</dbReference>